<reference evidence="3 4" key="1">
    <citation type="submission" date="2016-10" db="EMBL/GenBank/DDBJ databases">
        <authorList>
            <person name="de Groot N.N."/>
        </authorList>
    </citation>
    <scope>NUCLEOTIDE SEQUENCE [LARGE SCALE GENOMIC DNA]</scope>
    <source>
        <strain evidence="3 4">CGMCC 4.2023</strain>
    </source>
</reference>
<dbReference type="Proteomes" id="UP000236754">
    <property type="component" value="Unassembled WGS sequence"/>
</dbReference>
<sequence length="473" mass="47625">MCGRAVERARWRARVRLAEEGGVVRLMLKSALRQSWRDRECVQFGVDPERAVVLEPVDGPSAGFLSLLDGTRSADALTREAGALGLEPDRVRRLLVLLAEGGVLDDASAHADLSGALRHRTDMLDRLRPDLAALSVLHPGPGEGALRIRHRRRSRVRVLGAGRVGAAVASLLSAAGVGAVDVVDVGRVEPWDVGPAGFPAEQVGERRDAAGRGAVRRAAPGAARHGRAGPAAPAGAADAPGRTVTVVAPRDGLLAYAPDVAQSRRLVASGVPHLYTGVLEGSGIIGPLVLPGRTGCGECQGLALADRDPAWPRMLAQLRSGHPVAVPACDIALATAVAGLAAAHVLAHLDGRVPPSAGARVELSLGRLSTRVRALPADGRCGCGAAARARSEEAPGRSEAPAAGEGTVTGAAGADAASSTGAAGSTVGAGTAATVPAPAAGFGAGATVSTAAGTPRGVWTGSGVRPRLAHIGG</sequence>
<feature type="region of interest" description="Disordered" evidence="1">
    <location>
        <begin position="389"/>
        <end position="428"/>
    </location>
</feature>
<evidence type="ECO:0000313" key="4">
    <source>
        <dbReference type="Proteomes" id="UP000236754"/>
    </source>
</evidence>
<evidence type="ECO:0000313" key="3">
    <source>
        <dbReference type="EMBL" id="SEF84547.1"/>
    </source>
</evidence>
<dbReference type="AlphaFoldDB" id="A0A1H5VDJ2"/>
<evidence type="ECO:0000256" key="1">
    <source>
        <dbReference type="SAM" id="MobiDB-lite"/>
    </source>
</evidence>
<keyword evidence="4" id="KW-1185">Reference proteome</keyword>
<feature type="region of interest" description="Disordered" evidence="1">
    <location>
        <begin position="196"/>
        <end position="239"/>
    </location>
</feature>
<accession>A0A1H5VDJ2</accession>
<dbReference type="SUPFAM" id="SSF69572">
    <property type="entry name" value="Activating enzymes of the ubiquitin-like proteins"/>
    <property type="match status" value="1"/>
</dbReference>
<dbReference type="GO" id="GO:0008641">
    <property type="term" value="F:ubiquitin-like modifier activating enzyme activity"/>
    <property type="evidence" value="ECO:0007669"/>
    <property type="project" value="InterPro"/>
</dbReference>
<feature type="compositionally biased region" description="Low complexity" evidence="1">
    <location>
        <begin position="211"/>
        <end position="239"/>
    </location>
</feature>
<name>A0A1H5VDJ2_9ACTN</name>
<protein>
    <submittedName>
        <fullName evidence="3">Bacteriocin biosynthesis cyclodehydratase domain-containing protein</fullName>
    </submittedName>
</protein>
<feature type="domain" description="THIF-type NAD/FAD binding fold" evidence="2">
    <location>
        <begin position="152"/>
        <end position="375"/>
    </location>
</feature>
<organism evidence="3 4">
    <name type="scientific">Actinacidiphila yanglinensis</name>
    <dbReference type="NCBI Taxonomy" id="310779"/>
    <lineage>
        <taxon>Bacteria</taxon>
        <taxon>Bacillati</taxon>
        <taxon>Actinomycetota</taxon>
        <taxon>Actinomycetes</taxon>
        <taxon>Kitasatosporales</taxon>
        <taxon>Streptomycetaceae</taxon>
        <taxon>Actinacidiphila</taxon>
    </lineage>
</organism>
<dbReference type="InterPro" id="IPR035985">
    <property type="entry name" value="Ubiquitin-activating_enz"/>
</dbReference>
<dbReference type="InterPro" id="IPR000594">
    <property type="entry name" value="ThiF_NAD_FAD-bd"/>
</dbReference>
<gene>
    <name evidence="3" type="ORF">SAMN05216223_102229</name>
</gene>
<dbReference type="Pfam" id="PF00899">
    <property type="entry name" value="ThiF"/>
    <property type="match status" value="1"/>
</dbReference>
<dbReference type="EMBL" id="FNVU01000002">
    <property type="protein sequence ID" value="SEF84547.1"/>
    <property type="molecule type" value="Genomic_DNA"/>
</dbReference>
<dbReference type="PRINTS" id="PR00420">
    <property type="entry name" value="RNGMNOXGNASE"/>
</dbReference>
<proteinExistence type="predicted"/>
<evidence type="ECO:0000259" key="2">
    <source>
        <dbReference type="Pfam" id="PF00899"/>
    </source>
</evidence>
<dbReference type="Gene3D" id="3.40.50.720">
    <property type="entry name" value="NAD(P)-binding Rossmann-like Domain"/>
    <property type="match status" value="1"/>
</dbReference>
<feature type="compositionally biased region" description="Low complexity" evidence="1">
    <location>
        <begin position="397"/>
        <end position="428"/>
    </location>
</feature>